<feature type="compositionally biased region" description="Acidic residues" evidence="2">
    <location>
        <begin position="201"/>
        <end position="220"/>
    </location>
</feature>
<reference evidence="3 4" key="1">
    <citation type="journal article" date="2014" name="Am. J. Bot.">
        <title>Genome assembly and annotation for red clover (Trifolium pratense; Fabaceae).</title>
        <authorList>
            <person name="Istvanek J."/>
            <person name="Jaros M."/>
            <person name="Krenek A."/>
            <person name="Repkova J."/>
        </authorList>
    </citation>
    <scope>NUCLEOTIDE SEQUENCE [LARGE SCALE GENOMIC DNA]</scope>
    <source>
        <strain evidence="4">cv. Tatra</strain>
        <tissue evidence="3">Young leaves</tissue>
    </source>
</reference>
<feature type="compositionally biased region" description="Acidic residues" evidence="2">
    <location>
        <begin position="237"/>
        <end position="246"/>
    </location>
</feature>
<dbReference type="EMBL" id="ASHM01013329">
    <property type="protein sequence ID" value="PNX95302.1"/>
    <property type="molecule type" value="Genomic_DNA"/>
</dbReference>
<protein>
    <submittedName>
        <fullName evidence="3">Uncharacterized protein</fullName>
    </submittedName>
</protein>
<accession>A0A2K3MX01</accession>
<feature type="compositionally biased region" description="Polar residues" evidence="2">
    <location>
        <begin position="87"/>
        <end position="102"/>
    </location>
</feature>
<dbReference type="AlphaFoldDB" id="A0A2K3MX01"/>
<comment type="caution">
    <text evidence="3">The sequence shown here is derived from an EMBL/GenBank/DDBJ whole genome shotgun (WGS) entry which is preliminary data.</text>
</comment>
<feature type="region of interest" description="Disordered" evidence="2">
    <location>
        <begin position="1"/>
        <end position="67"/>
    </location>
</feature>
<organism evidence="3 4">
    <name type="scientific">Trifolium pratense</name>
    <name type="common">Red clover</name>
    <dbReference type="NCBI Taxonomy" id="57577"/>
    <lineage>
        <taxon>Eukaryota</taxon>
        <taxon>Viridiplantae</taxon>
        <taxon>Streptophyta</taxon>
        <taxon>Embryophyta</taxon>
        <taxon>Tracheophyta</taxon>
        <taxon>Spermatophyta</taxon>
        <taxon>Magnoliopsida</taxon>
        <taxon>eudicotyledons</taxon>
        <taxon>Gunneridae</taxon>
        <taxon>Pentapetalae</taxon>
        <taxon>rosids</taxon>
        <taxon>fabids</taxon>
        <taxon>Fabales</taxon>
        <taxon>Fabaceae</taxon>
        <taxon>Papilionoideae</taxon>
        <taxon>50 kb inversion clade</taxon>
        <taxon>NPAAA clade</taxon>
        <taxon>Hologalegina</taxon>
        <taxon>IRL clade</taxon>
        <taxon>Trifolieae</taxon>
        <taxon>Trifolium</taxon>
    </lineage>
</organism>
<feature type="region of interest" description="Disordered" evidence="2">
    <location>
        <begin position="182"/>
        <end position="252"/>
    </location>
</feature>
<sequence>DIEPKAKDKNPEERDADILPVGKKKRKNTTKEKADNVSTETLPIIPALLKESPPEEQHVVPPDDGGMEDILIKNQVEEESNKIKTCPGSSSISTKKNVSTDNVSTETLPIVHALQTNSPPRISEVQHIVPPDDEGMEDTLIENQVEEESNEIQTCPGSSSISTKKNVSTDNVSTETLSIVHALQKDSTPPRISEVQHIVPPDDEGMEDNLIENQVEEESNEIQTCPGSSSSPQEIENISEEEEDVSMETLESSSSILEMLDFVPLDYGVMDDICKDNEPAFPLNEEGYEDTFNDHFNNQGLLQEENNTHEEIAEEVQECDEEIDECECDDWIVS</sequence>
<evidence type="ECO:0000313" key="3">
    <source>
        <dbReference type="EMBL" id="PNX95302.1"/>
    </source>
</evidence>
<evidence type="ECO:0000256" key="1">
    <source>
        <dbReference type="SAM" id="Coils"/>
    </source>
</evidence>
<name>A0A2K3MX01_TRIPR</name>
<feature type="compositionally biased region" description="Basic and acidic residues" evidence="2">
    <location>
        <begin position="1"/>
        <end position="17"/>
    </location>
</feature>
<feature type="non-terminal residue" evidence="3">
    <location>
        <position position="1"/>
    </location>
</feature>
<reference evidence="3 4" key="2">
    <citation type="journal article" date="2017" name="Front. Plant Sci.">
        <title>Gene Classification and Mining of Molecular Markers Useful in Red Clover (Trifolium pratense) Breeding.</title>
        <authorList>
            <person name="Istvanek J."/>
            <person name="Dluhosova J."/>
            <person name="Dluhos P."/>
            <person name="Patkova L."/>
            <person name="Nedelnik J."/>
            <person name="Repkova J."/>
        </authorList>
    </citation>
    <scope>NUCLEOTIDE SEQUENCE [LARGE SCALE GENOMIC DNA]</scope>
    <source>
        <strain evidence="4">cv. Tatra</strain>
        <tissue evidence="3">Young leaves</tissue>
    </source>
</reference>
<gene>
    <name evidence="3" type="ORF">L195_g018492</name>
</gene>
<feature type="coiled-coil region" evidence="1">
    <location>
        <begin position="302"/>
        <end position="329"/>
    </location>
</feature>
<feature type="region of interest" description="Disordered" evidence="2">
    <location>
        <begin position="79"/>
        <end position="102"/>
    </location>
</feature>
<proteinExistence type="predicted"/>
<evidence type="ECO:0000256" key="2">
    <source>
        <dbReference type="SAM" id="MobiDB-lite"/>
    </source>
</evidence>
<dbReference type="Proteomes" id="UP000236291">
    <property type="component" value="Unassembled WGS sequence"/>
</dbReference>
<keyword evidence="1" id="KW-0175">Coiled coil</keyword>
<feature type="compositionally biased region" description="Polar residues" evidence="2">
    <location>
        <begin position="151"/>
        <end position="170"/>
    </location>
</feature>
<evidence type="ECO:0000313" key="4">
    <source>
        <dbReference type="Proteomes" id="UP000236291"/>
    </source>
</evidence>
<feature type="region of interest" description="Disordered" evidence="2">
    <location>
        <begin position="149"/>
        <end position="170"/>
    </location>
</feature>